<dbReference type="InterPro" id="IPR003439">
    <property type="entry name" value="ABC_transporter-like_ATP-bd"/>
</dbReference>
<evidence type="ECO:0000256" key="2">
    <source>
        <dbReference type="ARBA" id="ARBA00022448"/>
    </source>
</evidence>
<reference evidence="13 14" key="1">
    <citation type="journal article" date="2018" name="Evol. Lett.">
        <title>Horizontal gene cluster transfer increased hallucinogenic mushroom diversity.</title>
        <authorList>
            <person name="Reynolds H.T."/>
            <person name="Vijayakumar V."/>
            <person name="Gluck-Thaler E."/>
            <person name="Korotkin H.B."/>
            <person name="Matheny P.B."/>
            <person name="Slot J.C."/>
        </authorList>
    </citation>
    <scope>NUCLEOTIDE SEQUENCE [LARGE SCALE GENOMIC DNA]</scope>
    <source>
        <strain evidence="13 14">2629</strain>
    </source>
</reference>
<evidence type="ECO:0000256" key="7">
    <source>
        <dbReference type="ARBA" id="ARBA00022989"/>
    </source>
</evidence>
<keyword evidence="3 10" id="KW-0812">Transmembrane</keyword>
<gene>
    <name evidence="13" type="ORF">CVT24_002833</name>
</gene>
<keyword evidence="5" id="KW-0547">Nucleotide-binding</keyword>
<feature type="compositionally biased region" description="Basic and acidic residues" evidence="9">
    <location>
        <begin position="62"/>
        <end position="85"/>
    </location>
</feature>
<feature type="transmembrane region" description="Helical" evidence="10">
    <location>
        <begin position="825"/>
        <end position="845"/>
    </location>
</feature>
<dbReference type="AlphaFoldDB" id="A0A409WT44"/>
<dbReference type="Gene3D" id="3.40.50.300">
    <property type="entry name" value="P-loop containing nucleotide triphosphate hydrolases"/>
    <property type="match status" value="2"/>
</dbReference>
<dbReference type="InterPro" id="IPR050173">
    <property type="entry name" value="ABC_transporter_C-like"/>
</dbReference>
<dbReference type="Gene3D" id="1.20.1560.10">
    <property type="entry name" value="ABC transporter type 1, transmembrane domain"/>
    <property type="match status" value="2"/>
</dbReference>
<feature type="region of interest" description="Disordered" evidence="9">
    <location>
        <begin position="1"/>
        <end position="85"/>
    </location>
</feature>
<keyword evidence="2" id="KW-0813">Transport</keyword>
<evidence type="ECO:0008006" key="15">
    <source>
        <dbReference type="Google" id="ProtNLM"/>
    </source>
</evidence>
<dbReference type="OrthoDB" id="6500128at2759"/>
<sequence>TSVATSAAGSEVGSVVGSEDGTEETRSLLGDESEGTVVSVSRDVSDGTVVGQQSKKDKKKGKRDDKDTKKGDNVKDKKEKKEKEDGDNVIGKINNLVSTDVGNITDGRDFLLLTLYVPLQIVLCMTFLYRILGWSSFIGLGVMVGLFPLPGYVAKLLQEVQSERMKKTDARIQAVTEAVNVLRMVKLFGWEIKMSQRLRRKRDDELKLLWKYKLLDISNGLLSYLIPTLTMLVTFFAYTMVFKQELKASVIFPSMSVFSLLREQMQRIFWETSMIIQAKVSLDRVNDFLYNSELLDTYIAQLSPSKDVEIVPPSIAIHSPDSDAESAVNVTDRDGSVGEKIGFNNATFMWSLGDEDEDGALTPSKRSFKLRVEGELVFKRNKINLIIGPTGAGKTSILMALLGEMHFVKNYPDSWFNLPKKGGVAYASQESWVQNETIRNNILFGAEYDEERYKKVVQQCALERDLELFEAGDKTEVGERGLTLSGGQKARVTLARAIYSSAEIILLDDVLAALDVHTAAWIVDHCFRGDLVKGRTVLLVTHNVALASPVAEYIVTIGTDGTITAKGNDLKAALASDKKLSAEAQKDAEIVLNAESELPDTTHAPPAPAASKAPDGKLMVAEEIVEGHVTWKSIKLLFMGLGGKHPILFFVTCVAGLLITDLLSTFQTWFLGYWASQYETRHGSEVNGGYYLTVYGSFLAGGFTIYSATYFFFTFGAMRASRTINNLLIDSVFGSTLRWLDETPTGRIIARCTQDMRAIDGPVPQMFVWCLETTLAMINKLGVIVLFSPIFLFPGLGVAAFGFYLGNMYLKAQLSVKREMSNARSPMLAHFSAAIHGLVSIRAYGAEQAFKGEMLKRINHYARIARTSYNLNRWIGIRIDGLGAIFTAALASYLVYGRSISASNTGFSLAMAVEFSLFILWVVRLYNEFEVQANSLERIQGYLDIEHEPKPTESGKPPAAWPTSGDLRVEKLVARYSATGPKVLHEISFHVKSGERVGVVGRTGSGKSSLTLALLRCILTEGTVYYDGIATNTINLDALRSSITIIPQIPELLSGTLRQNLDPFNQNDDATLNDALRSAGLFSLQEDAGEARLSLDSKIAGGGANLSVGQRQILALARAMVRGSKLLILDEATSAIDYKTDAIIQSTLRRELPKDVTIITIAHRLQTIMDADKILVLDEGRIIEFDSPQNLLAKESGTLKDLVEGSGEKEALYALAAGHSSSAE</sequence>
<dbReference type="CDD" id="cd03244">
    <property type="entry name" value="ABCC_MRP_domain2"/>
    <property type="match status" value="1"/>
</dbReference>
<evidence type="ECO:0000256" key="8">
    <source>
        <dbReference type="ARBA" id="ARBA00023136"/>
    </source>
</evidence>
<evidence type="ECO:0000259" key="11">
    <source>
        <dbReference type="PROSITE" id="PS50893"/>
    </source>
</evidence>
<feature type="domain" description="ABC transporter" evidence="11">
    <location>
        <begin position="967"/>
        <end position="1204"/>
    </location>
</feature>
<dbReference type="InterPro" id="IPR011527">
    <property type="entry name" value="ABC1_TM_dom"/>
</dbReference>
<feature type="domain" description="ABC transporter" evidence="11">
    <location>
        <begin position="341"/>
        <end position="584"/>
    </location>
</feature>
<evidence type="ECO:0000259" key="12">
    <source>
        <dbReference type="PROSITE" id="PS50929"/>
    </source>
</evidence>
<dbReference type="GO" id="GO:0016020">
    <property type="term" value="C:membrane"/>
    <property type="evidence" value="ECO:0007669"/>
    <property type="project" value="UniProtKB-SubCell"/>
</dbReference>
<dbReference type="CDD" id="cd18596">
    <property type="entry name" value="ABC_6TM_VMR1_D1_like"/>
    <property type="match status" value="1"/>
</dbReference>
<dbReference type="Proteomes" id="UP000284842">
    <property type="component" value="Unassembled WGS sequence"/>
</dbReference>
<evidence type="ECO:0000256" key="10">
    <source>
        <dbReference type="SAM" id="Phobius"/>
    </source>
</evidence>
<dbReference type="InParanoid" id="A0A409WT44"/>
<dbReference type="GO" id="GO:0005524">
    <property type="term" value="F:ATP binding"/>
    <property type="evidence" value="ECO:0007669"/>
    <property type="project" value="UniProtKB-KW"/>
</dbReference>
<dbReference type="Pfam" id="PF00005">
    <property type="entry name" value="ABC_tran"/>
    <property type="match status" value="2"/>
</dbReference>
<keyword evidence="14" id="KW-1185">Reference proteome</keyword>
<feature type="transmembrane region" description="Helical" evidence="10">
    <location>
        <begin position="690"/>
        <end position="713"/>
    </location>
</feature>
<feature type="non-terminal residue" evidence="13">
    <location>
        <position position="1"/>
    </location>
</feature>
<keyword evidence="8 10" id="KW-0472">Membrane</keyword>
<protein>
    <recommendedName>
        <fullName evidence="15">P-loop containing nucleoside triphosphate hydrolase protein</fullName>
    </recommendedName>
</protein>
<evidence type="ECO:0000256" key="6">
    <source>
        <dbReference type="ARBA" id="ARBA00022840"/>
    </source>
</evidence>
<name>A0A409WT44_9AGAR</name>
<comment type="subcellular location">
    <subcellularLocation>
        <location evidence="1">Membrane</location>
        <topology evidence="1">Multi-pass membrane protein</topology>
    </subcellularLocation>
</comment>
<comment type="caution">
    <text evidence="13">The sequence shown here is derived from an EMBL/GenBank/DDBJ whole genome shotgun (WGS) entry which is preliminary data.</text>
</comment>
<keyword evidence="7 10" id="KW-1133">Transmembrane helix</keyword>
<dbReference type="GO" id="GO:0140359">
    <property type="term" value="F:ABC-type transporter activity"/>
    <property type="evidence" value="ECO:0007669"/>
    <property type="project" value="InterPro"/>
</dbReference>
<evidence type="ECO:0000256" key="3">
    <source>
        <dbReference type="ARBA" id="ARBA00022692"/>
    </source>
</evidence>
<organism evidence="13 14">
    <name type="scientific">Panaeolus cyanescens</name>
    <dbReference type="NCBI Taxonomy" id="181874"/>
    <lineage>
        <taxon>Eukaryota</taxon>
        <taxon>Fungi</taxon>
        <taxon>Dikarya</taxon>
        <taxon>Basidiomycota</taxon>
        <taxon>Agaricomycotina</taxon>
        <taxon>Agaricomycetes</taxon>
        <taxon>Agaricomycetidae</taxon>
        <taxon>Agaricales</taxon>
        <taxon>Agaricineae</taxon>
        <taxon>Galeropsidaceae</taxon>
        <taxon>Panaeolus</taxon>
    </lineage>
</organism>
<dbReference type="PANTHER" id="PTHR24223">
    <property type="entry name" value="ATP-BINDING CASSETTE SUB-FAMILY C"/>
    <property type="match status" value="1"/>
</dbReference>
<dbReference type="SUPFAM" id="SSF52540">
    <property type="entry name" value="P-loop containing nucleoside triphosphate hydrolases"/>
    <property type="match status" value="2"/>
</dbReference>
<dbReference type="CDD" id="cd18604">
    <property type="entry name" value="ABC_6TM_VMR1_D2_like"/>
    <property type="match status" value="1"/>
</dbReference>
<feature type="transmembrane region" description="Helical" evidence="10">
    <location>
        <begin position="781"/>
        <end position="805"/>
    </location>
</feature>
<feature type="transmembrane region" description="Helical" evidence="10">
    <location>
        <begin position="221"/>
        <end position="240"/>
    </location>
</feature>
<dbReference type="InterPro" id="IPR017871">
    <property type="entry name" value="ABC_transporter-like_CS"/>
</dbReference>
<dbReference type="STRING" id="181874.A0A409WT44"/>
<evidence type="ECO:0000256" key="1">
    <source>
        <dbReference type="ARBA" id="ARBA00004141"/>
    </source>
</evidence>
<dbReference type="FunCoup" id="A0A409WT44">
    <property type="interactions" value="35"/>
</dbReference>
<dbReference type="InterPro" id="IPR003593">
    <property type="entry name" value="AAA+_ATPase"/>
</dbReference>
<dbReference type="PROSITE" id="PS00211">
    <property type="entry name" value="ABC_TRANSPORTER_1"/>
    <property type="match status" value="1"/>
</dbReference>
<accession>A0A409WT44</accession>
<dbReference type="InterPro" id="IPR027417">
    <property type="entry name" value="P-loop_NTPase"/>
</dbReference>
<evidence type="ECO:0000313" key="14">
    <source>
        <dbReference type="Proteomes" id="UP000284842"/>
    </source>
</evidence>
<keyword evidence="4" id="KW-0677">Repeat</keyword>
<evidence type="ECO:0000313" key="13">
    <source>
        <dbReference type="EMBL" id="PPQ81662.1"/>
    </source>
</evidence>
<evidence type="ECO:0000256" key="4">
    <source>
        <dbReference type="ARBA" id="ARBA00022737"/>
    </source>
</evidence>
<feature type="transmembrane region" description="Helical" evidence="10">
    <location>
        <begin position="137"/>
        <end position="157"/>
    </location>
</feature>
<feature type="transmembrane region" description="Helical" evidence="10">
    <location>
        <begin position="110"/>
        <end position="131"/>
    </location>
</feature>
<feature type="domain" description="ABC transmembrane type-1" evidence="12">
    <location>
        <begin position="651"/>
        <end position="930"/>
    </location>
</feature>
<dbReference type="PANTHER" id="PTHR24223:SF356">
    <property type="entry name" value="ATP-BINDING CASSETTE TRANSPORTER ABC4"/>
    <property type="match status" value="1"/>
</dbReference>
<keyword evidence="6" id="KW-0067">ATP-binding</keyword>
<dbReference type="GO" id="GO:0016887">
    <property type="term" value="F:ATP hydrolysis activity"/>
    <property type="evidence" value="ECO:0007669"/>
    <property type="project" value="InterPro"/>
</dbReference>
<feature type="transmembrane region" description="Helical" evidence="10">
    <location>
        <begin position="647"/>
        <end position="670"/>
    </location>
</feature>
<evidence type="ECO:0000256" key="5">
    <source>
        <dbReference type="ARBA" id="ARBA00022741"/>
    </source>
</evidence>
<proteinExistence type="predicted"/>
<dbReference type="PROSITE" id="PS50929">
    <property type="entry name" value="ABC_TM1F"/>
    <property type="match status" value="2"/>
</dbReference>
<dbReference type="FunFam" id="1.20.1560.10:FF:000013">
    <property type="entry name" value="ABC transporter C family member 2"/>
    <property type="match status" value="1"/>
</dbReference>
<dbReference type="Pfam" id="PF00664">
    <property type="entry name" value="ABC_membrane"/>
    <property type="match status" value="2"/>
</dbReference>
<feature type="transmembrane region" description="Helical" evidence="10">
    <location>
        <begin position="907"/>
        <end position="926"/>
    </location>
</feature>
<dbReference type="CDD" id="cd03250">
    <property type="entry name" value="ABCC_MRP_domain1"/>
    <property type="match status" value="1"/>
</dbReference>
<dbReference type="SUPFAM" id="SSF90123">
    <property type="entry name" value="ABC transporter transmembrane region"/>
    <property type="match status" value="2"/>
</dbReference>
<feature type="transmembrane region" description="Helical" evidence="10">
    <location>
        <begin position="875"/>
        <end position="895"/>
    </location>
</feature>
<evidence type="ECO:0000256" key="9">
    <source>
        <dbReference type="SAM" id="MobiDB-lite"/>
    </source>
</evidence>
<dbReference type="SMART" id="SM00382">
    <property type="entry name" value="AAA"/>
    <property type="match status" value="2"/>
</dbReference>
<dbReference type="PROSITE" id="PS50893">
    <property type="entry name" value="ABC_TRANSPORTER_2"/>
    <property type="match status" value="2"/>
</dbReference>
<dbReference type="InterPro" id="IPR036640">
    <property type="entry name" value="ABC1_TM_sf"/>
</dbReference>
<feature type="domain" description="ABC transmembrane type-1" evidence="12">
    <location>
        <begin position="87"/>
        <end position="277"/>
    </location>
</feature>
<dbReference type="FunFam" id="3.40.50.300:FF:000838">
    <property type="entry name" value="ABC multidrug transporter (Eurofung)"/>
    <property type="match status" value="1"/>
</dbReference>
<dbReference type="EMBL" id="NHTK01005254">
    <property type="protein sequence ID" value="PPQ81662.1"/>
    <property type="molecule type" value="Genomic_DNA"/>
</dbReference>